<evidence type="ECO:0000313" key="2">
    <source>
        <dbReference type="Proteomes" id="UP000735302"/>
    </source>
</evidence>
<gene>
    <name evidence="1" type="ORF">PoB_004896800</name>
</gene>
<reference evidence="1 2" key="1">
    <citation type="journal article" date="2021" name="Elife">
        <title>Chloroplast acquisition without the gene transfer in kleptoplastic sea slugs, Plakobranchus ocellatus.</title>
        <authorList>
            <person name="Maeda T."/>
            <person name="Takahashi S."/>
            <person name="Yoshida T."/>
            <person name="Shimamura S."/>
            <person name="Takaki Y."/>
            <person name="Nagai Y."/>
            <person name="Toyoda A."/>
            <person name="Suzuki Y."/>
            <person name="Arimoto A."/>
            <person name="Ishii H."/>
            <person name="Satoh N."/>
            <person name="Nishiyama T."/>
            <person name="Hasebe M."/>
            <person name="Maruyama T."/>
            <person name="Minagawa J."/>
            <person name="Obokata J."/>
            <person name="Shigenobu S."/>
        </authorList>
    </citation>
    <scope>NUCLEOTIDE SEQUENCE [LARGE SCALE GENOMIC DNA]</scope>
</reference>
<dbReference type="Proteomes" id="UP000735302">
    <property type="component" value="Unassembled WGS sequence"/>
</dbReference>
<comment type="caution">
    <text evidence="1">The sequence shown here is derived from an EMBL/GenBank/DDBJ whole genome shotgun (WGS) entry which is preliminary data.</text>
</comment>
<organism evidence="1 2">
    <name type="scientific">Plakobranchus ocellatus</name>
    <dbReference type="NCBI Taxonomy" id="259542"/>
    <lineage>
        <taxon>Eukaryota</taxon>
        <taxon>Metazoa</taxon>
        <taxon>Spiralia</taxon>
        <taxon>Lophotrochozoa</taxon>
        <taxon>Mollusca</taxon>
        <taxon>Gastropoda</taxon>
        <taxon>Heterobranchia</taxon>
        <taxon>Euthyneura</taxon>
        <taxon>Panpulmonata</taxon>
        <taxon>Sacoglossa</taxon>
        <taxon>Placobranchoidea</taxon>
        <taxon>Plakobranchidae</taxon>
        <taxon>Plakobranchus</taxon>
    </lineage>
</organism>
<dbReference type="GO" id="GO:0004519">
    <property type="term" value="F:endonuclease activity"/>
    <property type="evidence" value="ECO:0007669"/>
    <property type="project" value="UniProtKB-KW"/>
</dbReference>
<keyword evidence="1" id="KW-0540">Nuclease</keyword>
<proteinExistence type="predicted"/>
<evidence type="ECO:0000313" key="1">
    <source>
        <dbReference type="EMBL" id="GFO22463.1"/>
    </source>
</evidence>
<name>A0AAV4BS73_9GAST</name>
<protein>
    <submittedName>
        <fullName evidence="1">Endonuclease-reverse transcriptase</fullName>
    </submittedName>
</protein>
<keyword evidence="1" id="KW-0255">Endonuclease</keyword>
<dbReference type="AlphaFoldDB" id="A0AAV4BS73"/>
<accession>A0AAV4BS73</accession>
<keyword evidence="1" id="KW-0378">Hydrolase</keyword>
<sequence>MSLICQKLQQGRYNCIFQLDLNKNNNKNAWTWPQLFDTYTEQIMKGADMDKYGTQIGERNISNQTYADDTALCANDHTEVTNVIYKLNAAGVKKSLKLNANKTKFLHIGKSHYSPITIGNEGPECVDTSNT</sequence>
<dbReference type="EMBL" id="BLXT01005393">
    <property type="protein sequence ID" value="GFO22463.1"/>
    <property type="molecule type" value="Genomic_DNA"/>
</dbReference>
<keyword evidence="2" id="KW-1185">Reference proteome</keyword>